<reference evidence="2 3" key="1">
    <citation type="submission" date="2023-07" db="EMBL/GenBank/DDBJ databases">
        <title>Sorghum-associated microbial communities from plants grown in Nebraska, USA.</title>
        <authorList>
            <person name="Schachtman D."/>
        </authorList>
    </citation>
    <scope>NUCLEOTIDE SEQUENCE [LARGE SCALE GENOMIC DNA]</scope>
    <source>
        <strain evidence="2 3">CC60</strain>
    </source>
</reference>
<feature type="transmembrane region" description="Helical" evidence="1">
    <location>
        <begin position="317"/>
        <end position="337"/>
    </location>
</feature>
<gene>
    <name evidence="2" type="ORF">J2T07_002804</name>
</gene>
<protein>
    <submittedName>
        <fullName evidence="2">Uncharacterized protein</fullName>
    </submittedName>
</protein>
<keyword evidence="3" id="KW-1185">Reference proteome</keyword>
<evidence type="ECO:0000256" key="1">
    <source>
        <dbReference type="SAM" id="Phobius"/>
    </source>
</evidence>
<keyword evidence="1" id="KW-0812">Transmembrane</keyword>
<keyword evidence="1" id="KW-1133">Transmembrane helix</keyword>
<feature type="transmembrane region" description="Helical" evidence="1">
    <location>
        <begin position="390"/>
        <end position="409"/>
    </location>
</feature>
<evidence type="ECO:0000313" key="2">
    <source>
        <dbReference type="EMBL" id="MDQ0010598.1"/>
    </source>
</evidence>
<dbReference type="EMBL" id="JAUSSK010000004">
    <property type="protein sequence ID" value="MDQ0010598.1"/>
    <property type="molecule type" value="Genomic_DNA"/>
</dbReference>
<dbReference type="Proteomes" id="UP001237737">
    <property type="component" value="Unassembled WGS sequence"/>
</dbReference>
<sequence length="775" mass="84470">MNRHWIRSTFDVAGGLVALFYVLIVNGAIPGVTTPALGLALWTSSFSQSFANASPFAIHAVNFGYPGTSAMAFGLSGGLVESWLIRVGLDVPDAYTTMVALWLTAAFVGAILFARRIGAARHVAVLAATAWMSTPIVWGHAGFGMLSLGIALLPTYFLPLLVLLDHTRATAIFGSIVVAIVAVFMDGYSFMMFATGSLLVCICVCMTGYRERRRVITVVIPVQVVSMAVAYILYRQYSHYTSYDKAPIDFFRAWGLDLSFIAVPTAGVHWLWDLLGLAKARSDAWYYGDGSVWGTTFCLPLLIGGMYGAWRSRKNRFALSMAVVALFGFYMSLGPTLKIDATRPPMPDGTPTLVATSDPLLMPSDAGSTSTGSQWISRKLPGFKLMRASYRWIALCLFACWVLFILALPRDRAQRVSVGFFVAIILLLAPHPVDAYRQSSLHRRLMADIESNVIGPMRHGVRGPVVAFSPFGNDFLGAYIAARLNLLAFNAGGDKNYAVAYSQWPPDMVRLRDPAQPGQDLGIIRFLLDGTGDSVIIPYFDLFYSAQIWPCNPAGMSPRVSPAFSSTEVDGDCVGAFRRYYARTIQSLNERPYLKLMETPWFAVVTLGDAHRSAAERTRLLSEFFADVTYPIVIAPESAPGAAIQDFLLEDGWYPRENGLVWSKPSAIIELPVPARCVSASCSAVLSFGAFGASSARPVHVHVYAIDDAKKWDATEIVSAVSATQMRLPLPPGSPSRRFRIEIPNAATPAELGVSADIRRLGIGLLRIDLVTAND</sequence>
<accession>A0ABT9T254</accession>
<name>A0ABT9T254_9GAMM</name>
<feature type="transmembrane region" description="Helical" evidence="1">
    <location>
        <begin position="12"/>
        <end position="32"/>
    </location>
</feature>
<organism evidence="2 3">
    <name type="scientific">Luteibacter jiangsuensis</name>
    <dbReference type="NCBI Taxonomy" id="637577"/>
    <lineage>
        <taxon>Bacteria</taxon>
        <taxon>Pseudomonadati</taxon>
        <taxon>Pseudomonadota</taxon>
        <taxon>Gammaproteobacteria</taxon>
        <taxon>Lysobacterales</taxon>
        <taxon>Rhodanobacteraceae</taxon>
        <taxon>Luteibacter</taxon>
    </lineage>
</organism>
<feature type="transmembrane region" description="Helical" evidence="1">
    <location>
        <begin position="94"/>
        <end position="113"/>
    </location>
</feature>
<keyword evidence="1" id="KW-0472">Membrane</keyword>
<dbReference type="RefSeq" id="WP_306850705.1">
    <property type="nucleotide sequence ID" value="NZ_JAUSSK010000004.1"/>
</dbReference>
<feature type="transmembrane region" description="Helical" evidence="1">
    <location>
        <begin position="292"/>
        <end position="310"/>
    </location>
</feature>
<feature type="transmembrane region" description="Helical" evidence="1">
    <location>
        <begin position="176"/>
        <end position="209"/>
    </location>
</feature>
<feature type="transmembrane region" description="Helical" evidence="1">
    <location>
        <begin position="144"/>
        <end position="164"/>
    </location>
</feature>
<proteinExistence type="predicted"/>
<feature type="transmembrane region" description="Helical" evidence="1">
    <location>
        <begin position="215"/>
        <end position="234"/>
    </location>
</feature>
<comment type="caution">
    <text evidence="2">The sequence shown here is derived from an EMBL/GenBank/DDBJ whole genome shotgun (WGS) entry which is preliminary data.</text>
</comment>
<evidence type="ECO:0000313" key="3">
    <source>
        <dbReference type="Proteomes" id="UP001237737"/>
    </source>
</evidence>
<feature type="transmembrane region" description="Helical" evidence="1">
    <location>
        <begin position="416"/>
        <end position="433"/>
    </location>
</feature>
<feature type="transmembrane region" description="Helical" evidence="1">
    <location>
        <begin position="254"/>
        <end position="272"/>
    </location>
</feature>